<dbReference type="PRINTS" id="PR02045">
    <property type="entry name" value="F138DOMAIN"/>
</dbReference>
<keyword evidence="1" id="KW-0812">Transmembrane</keyword>
<dbReference type="PANTHER" id="PTHR12138">
    <property type="entry name" value="PRIMATE-EXPANDED PROTEIN FAMILY"/>
    <property type="match status" value="1"/>
</dbReference>
<keyword evidence="3" id="KW-1185">Reference proteome</keyword>
<keyword evidence="1" id="KW-0472">Membrane</keyword>
<dbReference type="GeneTree" id="ENSGT01120000271815"/>
<dbReference type="PANTHER" id="PTHR12138:SF162">
    <property type="entry name" value="CHROMOSOME UNDETERMINED SCAFFOLD_275, WHOLE GENOME SHOTGUN SEQUENCE"/>
    <property type="match status" value="1"/>
</dbReference>
<dbReference type="AlphaFoldDB" id="A0A7N9CY47"/>
<name>A0A7N9CY47_MACFA</name>
<reference evidence="2 3" key="1">
    <citation type="submission" date="2013-03" db="EMBL/GenBank/DDBJ databases">
        <authorList>
            <person name="Warren W."/>
            <person name="Wilson R.K."/>
        </authorList>
    </citation>
    <scope>NUCLEOTIDE SEQUENCE</scope>
</reference>
<proteinExistence type="predicted"/>
<reference evidence="2" key="3">
    <citation type="submission" date="2025-09" db="UniProtKB">
        <authorList>
            <consortium name="Ensembl"/>
        </authorList>
    </citation>
    <scope>IDENTIFICATION</scope>
</reference>
<sequence>MESLSVTLECSGTISAYCNLCLPGSSDFPASDSRVAGITGACHHAWLIFFFFFFVFLVELGFHHVGQAGFKLLASSDPPALASQSVRITAVSHHVQPGSSLCH</sequence>
<evidence type="ECO:0000313" key="2">
    <source>
        <dbReference type="Ensembl" id="ENSMFAP00000057416.1"/>
    </source>
</evidence>
<evidence type="ECO:0000313" key="3">
    <source>
        <dbReference type="Proteomes" id="UP000233100"/>
    </source>
</evidence>
<evidence type="ECO:0000256" key="1">
    <source>
        <dbReference type="SAM" id="Phobius"/>
    </source>
</evidence>
<organism evidence="2 3">
    <name type="scientific">Macaca fascicularis</name>
    <name type="common">Crab-eating macaque</name>
    <name type="synonym">Cynomolgus monkey</name>
    <dbReference type="NCBI Taxonomy" id="9541"/>
    <lineage>
        <taxon>Eukaryota</taxon>
        <taxon>Metazoa</taxon>
        <taxon>Chordata</taxon>
        <taxon>Craniata</taxon>
        <taxon>Vertebrata</taxon>
        <taxon>Euteleostomi</taxon>
        <taxon>Mammalia</taxon>
        <taxon>Eutheria</taxon>
        <taxon>Euarchontoglires</taxon>
        <taxon>Primates</taxon>
        <taxon>Haplorrhini</taxon>
        <taxon>Catarrhini</taxon>
        <taxon>Cercopithecidae</taxon>
        <taxon>Cercopithecinae</taxon>
        <taxon>Macaca</taxon>
    </lineage>
</organism>
<feature type="transmembrane region" description="Helical" evidence="1">
    <location>
        <begin position="44"/>
        <end position="62"/>
    </location>
</feature>
<dbReference type="Ensembl" id="ENSMFAT00000099676.1">
    <property type="protein sequence ID" value="ENSMFAP00000057416.1"/>
    <property type="gene ID" value="ENSMFAG00000049855.1"/>
</dbReference>
<dbReference type="Proteomes" id="UP000233100">
    <property type="component" value="Chromosome 1"/>
</dbReference>
<accession>A0A7N9CY47</accession>
<reference evidence="2" key="2">
    <citation type="submission" date="2025-08" db="UniProtKB">
        <authorList>
            <consortium name="Ensembl"/>
        </authorList>
    </citation>
    <scope>IDENTIFICATION</scope>
</reference>
<keyword evidence="1" id="KW-1133">Transmembrane helix</keyword>
<protein>
    <submittedName>
        <fullName evidence="2">Uncharacterized protein</fullName>
    </submittedName>
</protein>